<name>A0ABS8AXF8_9BACT</name>
<feature type="transmembrane region" description="Helical" evidence="1">
    <location>
        <begin position="53"/>
        <end position="72"/>
    </location>
</feature>
<dbReference type="RefSeq" id="WP_226179474.1">
    <property type="nucleotide sequence ID" value="NZ_JAJADR010000008.1"/>
</dbReference>
<feature type="transmembrane region" description="Helical" evidence="1">
    <location>
        <begin position="6"/>
        <end position="24"/>
    </location>
</feature>
<evidence type="ECO:0000256" key="1">
    <source>
        <dbReference type="SAM" id="Phobius"/>
    </source>
</evidence>
<evidence type="ECO:0000313" key="2">
    <source>
        <dbReference type="EMBL" id="MCB2410501.1"/>
    </source>
</evidence>
<dbReference type="Proteomes" id="UP001165296">
    <property type="component" value="Unassembled WGS sequence"/>
</dbReference>
<reference evidence="2" key="1">
    <citation type="submission" date="2021-10" db="EMBL/GenBank/DDBJ databases">
        <authorList>
            <person name="Dean J.D."/>
            <person name="Kim M.K."/>
            <person name="Newey C.N."/>
            <person name="Stoker T.S."/>
            <person name="Thompson D.W."/>
            <person name="Grose J.H."/>
        </authorList>
    </citation>
    <scope>NUCLEOTIDE SEQUENCE</scope>
    <source>
        <strain evidence="2">BT178</strain>
    </source>
</reference>
<proteinExistence type="predicted"/>
<protein>
    <recommendedName>
        <fullName evidence="4">DUF2198 family protein</fullName>
    </recommendedName>
</protein>
<keyword evidence="1" id="KW-1133">Transmembrane helix</keyword>
<sequence>MRIFIELLPFVGGFALSFLLRLSVERSTRQTIWLGLSLVLGLLINYLSGEGLAWAALDIALVAASSAIFALMRRQLPHY</sequence>
<evidence type="ECO:0000313" key="3">
    <source>
        <dbReference type="Proteomes" id="UP001165296"/>
    </source>
</evidence>
<feature type="transmembrane region" description="Helical" evidence="1">
    <location>
        <begin position="31"/>
        <end position="47"/>
    </location>
</feature>
<evidence type="ECO:0008006" key="4">
    <source>
        <dbReference type="Google" id="ProtNLM"/>
    </source>
</evidence>
<accession>A0ABS8AXF8</accession>
<organism evidence="2 3">
    <name type="scientific">Hymenobacter lucidus</name>
    <dbReference type="NCBI Taxonomy" id="2880930"/>
    <lineage>
        <taxon>Bacteria</taxon>
        <taxon>Pseudomonadati</taxon>
        <taxon>Bacteroidota</taxon>
        <taxon>Cytophagia</taxon>
        <taxon>Cytophagales</taxon>
        <taxon>Hymenobacteraceae</taxon>
        <taxon>Hymenobacter</taxon>
    </lineage>
</organism>
<dbReference type="EMBL" id="JAJADR010000008">
    <property type="protein sequence ID" value="MCB2410501.1"/>
    <property type="molecule type" value="Genomic_DNA"/>
</dbReference>
<comment type="caution">
    <text evidence="2">The sequence shown here is derived from an EMBL/GenBank/DDBJ whole genome shotgun (WGS) entry which is preliminary data.</text>
</comment>
<keyword evidence="1" id="KW-0472">Membrane</keyword>
<keyword evidence="3" id="KW-1185">Reference proteome</keyword>
<gene>
    <name evidence="2" type="ORF">LGH74_21105</name>
</gene>
<keyword evidence="1" id="KW-0812">Transmembrane</keyword>